<keyword evidence="1" id="KW-1133">Transmembrane helix</keyword>
<dbReference type="EMBL" id="BEGY01000160">
    <property type="protein sequence ID" value="GAX85293.1"/>
    <property type="molecule type" value="Genomic_DNA"/>
</dbReference>
<gene>
    <name evidence="2" type="ORF">CEUSTIGMA_g12710.t1</name>
</gene>
<comment type="caution">
    <text evidence="2">The sequence shown here is derived from an EMBL/GenBank/DDBJ whole genome shotgun (WGS) entry which is preliminary data.</text>
</comment>
<dbReference type="Gene3D" id="2.40.70.10">
    <property type="entry name" value="Acid Proteases"/>
    <property type="match status" value="1"/>
</dbReference>
<evidence type="ECO:0000313" key="3">
    <source>
        <dbReference type="Proteomes" id="UP000232323"/>
    </source>
</evidence>
<dbReference type="Proteomes" id="UP000232323">
    <property type="component" value="Unassembled WGS sequence"/>
</dbReference>
<keyword evidence="1" id="KW-0472">Membrane</keyword>
<reference evidence="2 3" key="1">
    <citation type="submission" date="2017-08" db="EMBL/GenBank/DDBJ databases">
        <title>Acidophilic green algal genome provides insights into adaptation to an acidic environment.</title>
        <authorList>
            <person name="Hirooka S."/>
            <person name="Hirose Y."/>
            <person name="Kanesaki Y."/>
            <person name="Higuchi S."/>
            <person name="Fujiwara T."/>
            <person name="Onuma R."/>
            <person name="Era A."/>
            <person name="Ohbayashi R."/>
            <person name="Uzuka A."/>
            <person name="Nozaki H."/>
            <person name="Yoshikawa H."/>
            <person name="Miyagishima S.Y."/>
        </authorList>
    </citation>
    <scope>NUCLEOTIDE SEQUENCE [LARGE SCALE GENOMIC DNA]</scope>
    <source>
        <strain evidence="2 3">NIES-2499</strain>
    </source>
</reference>
<organism evidence="2 3">
    <name type="scientific">Chlamydomonas eustigma</name>
    <dbReference type="NCBI Taxonomy" id="1157962"/>
    <lineage>
        <taxon>Eukaryota</taxon>
        <taxon>Viridiplantae</taxon>
        <taxon>Chlorophyta</taxon>
        <taxon>core chlorophytes</taxon>
        <taxon>Chlorophyceae</taxon>
        <taxon>CS clade</taxon>
        <taxon>Chlamydomonadales</taxon>
        <taxon>Chlamydomonadaceae</taxon>
        <taxon>Chlamydomonas</taxon>
    </lineage>
</organism>
<proteinExistence type="predicted"/>
<keyword evidence="1" id="KW-0812">Transmembrane</keyword>
<name>A0A250XQI8_9CHLO</name>
<accession>A0A250XQI8</accession>
<keyword evidence="3" id="KW-1185">Reference proteome</keyword>
<dbReference type="SUPFAM" id="SSF50630">
    <property type="entry name" value="Acid proteases"/>
    <property type="match status" value="1"/>
</dbReference>
<dbReference type="OrthoDB" id="2747330at2759"/>
<dbReference type="AlphaFoldDB" id="A0A250XQI8"/>
<evidence type="ECO:0000313" key="2">
    <source>
        <dbReference type="EMBL" id="GAX85293.1"/>
    </source>
</evidence>
<sequence length="527" mass="55394">MSEVPMLNDYDKFASSTMMSHKADVSCSFSSSGEPLSFWSQMSVTGSVSDSLSLCLGNGGDAANISAAAQSGVIVFGNSSSITVSGSSAGGSVVVATMLDSKNLMGSDGQLLLNPPSMYEWVTLSALNLVSASGTSTNLPIETTNYYIVDSGTSEIILLQEAFNSLYANFCPSLNKLSNATVNVSCVFSANLFTVQVYGINGFLSKTALNNMFPNISFTLSNSTGPVNIRPSAYMILQAYQKGATSSSSWLLYIVAITSAGTGVTGMGQGILGNAWMTDLLIQQTQSTRQLIITEVNSCDDVTYGTPSMLPPSPPLLPYHTPPPLPVTSQAPTKSLPPNTVMSQPPPAVTFILEQVTYFFGGVDYSNLIYSSTAVSTFINHLSQLVAAAANISIAYVKVVSITAGSVIVVTQLTLPTSLGLTTEQADQLTLSLASTANETFSTSFLTTFNITSVRATAQTSLSNNGGSQLSTSVIIGIAVAGGVVAASLGVVLVWFIVKRMRRQEVAPSTKAEYKTEKSVEIQPFTR</sequence>
<evidence type="ECO:0000256" key="1">
    <source>
        <dbReference type="SAM" id="Phobius"/>
    </source>
</evidence>
<protein>
    <submittedName>
        <fullName evidence="2">Uncharacterized protein</fullName>
    </submittedName>
</protein>
<feature type="transmembrane region" description="Helical" evidence="1">
    <location>
        <begin position="474"/>
        <end position="498"/>
    </location>
</feature>
<dbReference type="InterPro" id="IPR021109">
    <property type="entry name" value="Peptidase_aspartic_dom_sf"/>
</dbReference>